<organism evidence="6 7">
    <name type="scientific">Ricinus communis</name>
    <name type="common">Castor bean</name>
    <dbReference type="NCBI Taxonomy" id="3988"/>
    <lineage>
        <taxon>Eukaryota</taxon>
        <taxon>Viridiplantae</taxon>
        <taxon>Streptophyta</taxon>
        <taxon>Embryophyta</taxon>
        <taxon>Tracheophyta</taxon>
        <taxon>Spermatophyta</taxon>
        <taxon>Magnoliopsida</taxon>
        <taxon>eudicotyledons</taxon>
        <taxon>Gunneridae</taxon>
        <taxon>Pentapetalae</taxon>
        <taxon>rosids</taxon>
        <taxon>fabids</taxon>
        <taxon>Malpighiales</taxon>
        <taxon>Euphorbiaceae</taxon>
        <taxon>Acalyphoideae</taxon>
        <taxon>Acalypheae</taxon>
        <taxon>Ricinus</taxon>
    </lineage>
</organism>
<sequence>MAAEGIEELPRSYPHPPPSDLPLPPPPPSQLSSWRYDVFLSFSGQDTRENFTDHLYTGLVERGIKTYRDDKKLARGNVITATLLRAIERSRMSIIVFSKNYAASRWCLDELVKIVKCNKLTGHMILPVFLNVKPDHVSKQTGAYRKAFRDHEKEFKKKRVDKWRNALKKVTDVSGWDKDNYRSESKLIKIIGHKILRKLRKAGPSVDKQLHQLDSKVKEMNLKLYEKLDDIGTIRFCGLRWGRKIWDSAQENNLTRKRQHSKQVHVIVDEVYKLEQLVSFSRKQDWFGPGSRIIISSGDPSENIMDVLHISFDGPTGRDKVIFLDIVCFFKEMNEDHTMRIKKLLFGGGLHISNIGTKVLIDTFTITISDDHNLLIHDRRHNMLEIREIDGLTWKVFPSKPKSTKGTNSLEPQSNGAPLTQVSKPRSEVEDSTEPSKTEATPLKETFFLHKFQKEPTTPETGILSVPETLVSLQQIPVGEEIEAIKAKTHVYANATPAQAEKEAEEEATSPPDGPKAPGCSTVLSSQSSSGVQLPNVLETVITAETAQVQRKSLLGKSKELSASLLEEQEKLSSLEVKLSRITEEEERLEMEIQELIARKEKLLDSKRLTALQLERTNKKASKDQANWNKMEEQIKQANDNYYEAKEKLALANASWKFFKECLEL</sequence>
<keyword evidence="1" id="KW-0677">Repeat</keyword>
<dbReference type="eggNOG" id="ENOG502R41B">
    <property type="taxonomic scope" value="Eukaryota"/>
</dbReference>
<dbReference type="SMART" id="SM00255">
    <property type="entry name" value="TIR"/>
    <property type="match status" value="1"/>
</dbReference>
<dbReference type="InParanoid" id="B9S744"/>
<dbReference type="PANTHER" id="PTHR11017">
    <property type="entry name" value="LEUCINE-RICH REPEAT-CONTAINING PROTEIN"/>
    <property type="match status" value="1"/>
</dbReference>
<dbReference type="PANTHER" id="PTHR11017:SF555">
    <property type="entry name" value="TIR-NBS-LRR RCT1-LIKE RESISTANCE PROTEIN"/>
    <property type="match status" value="1"/>
</dbReference>
<dbReference type="Pfam" id="PF23282">
    <property type="entry name" value="WHD_ROQ1"/>
    <property type="match status" value="1"/>
</dbReference>
<evidence type="ECO:0000256" key="2">
    <source>
        <dbReference type="ARBA" id="ARBA00023027"/>
    </source>
</evidence>
<feature type="region of interest" description="Disordered" evidence="4">
    <location>
        <begin position="497"/>
        <end position="528"/>
    </location>
</feature>
<feature type="domain" description="TIR" evidence="5">
    <location>
        <begin position="34"/>
        <end position="199"/>
    </location>
</feature>
<accession>B9S744</accession>
<dbReference type="InterPro" id="IPR035897">
    <property type="entry name" value="Toll_tir_struct_dom_sf"/>
</dbReference>
<protein>
    <recommendedName>
        <fullName evidence="5">TIR domain-containing protein</fullName>
    </recommendedName>
</protein>
<feature type="compositionally biased region" description="Basic and acidic residues" evidence="4">
    <location>
        <begin position="425"/>
        <end position="437"/>
    </location>
</feature>
<proteinExistence type="predicted"/>
<reference evidence="7" key="1">
    <citation type="journal article" date="2010" name="Nat. Biotechnol.">
        <title>Draft genome sequence of the oilseed species Ricinus communis.</title>
        <authorList>
            <person name="Chan A.P."/>
            <person name="Crabtree J."/>
            <person name="Zhao Q."/>
            <person name="Lorenzi H."/>
            <person name="Orvis J."/>
            <person name="Puiu D."/>
            <person name="Melake-Berhan A."/>
            <person name="Jones K.M."/>
            <person name="Redman J."/>
            <person name="Chen G."/>
            <person name="Cahoon E.B."/>
            <person name="Gedil M."/>
            <person name="Stanke M."/>
            <person name="Haas B.J."/>
            <person name="Wortman J.R."/>
            <person name="Fraser-Liggett C.M."/>
            <person name="Ravel J."/>
            <person name="Rabinowicz P.D."/>
        </authorList>
    </citation>
    <scope>NUCLEOTIDE SEQUENCE [LARGE SCALE GENOMIC DNA]</scope>
    <source>
        <strain evidence="7">cv. Hale</strain>
    </source>
</reference>
<evidence type="ECO:0000313" key="6">
    <source>
        <dbReference type="EMBL" id="EEF40623.1"/>
    </source>
</evidence>
<dbReference type="InterPro" id="IPR058192">
    <property type="entry name" value="WHD_ROQ1-like"/>
</dbReference>
<dbReference type="GO" id="GO:0006952">
    <property type="term" value="P:defense response"/>
    <property type="evidence" value="ECO:0007669"/>
    <property type="project" value="InterPro"/>
</dbReference>
<feature type="coiled-coil region" evidence="3">
    <location>
        <begin position="558"/>
        <end position="655"/>
    </location>
</feature>
<dbReference type="EMBL" id="EQ973883">
    <property type="protein sequence ID" value="EEF40623.1"/>
    <property type="molecule type" value="Genomic_DNA"/>
</dbReference>
<dbReference type="Proteomes" id="UP000008311">
    <property type="component" value="Unassembled WGS sequence"/>
</dbReference>
<dbReference type="STRING" id="3988.B9S744"/>
<dbReference type="InterPro" id="IPR000157">
    <property type="entry name" value="TIR_dom"/>
</dbReference>
<evidence type="ECO:0000313" key="7">
    <source>
        <dbReference type="Proteomes" id="UP000008311"/>
    </source>
</evidence>
<dbReference type="FunFam" id="3.40.50.10140:FF:000007">
    <property type="entry name" value="Disease resistance protein (TIR-NBS-LRR class)"/>
    <property type="match status" value="1"/>
</dbReference>
<feature type="region of interest" description="Disordered" evidence="4">
    <location>
        <begin position="1"/>
        <end position="27"/>
    </location>
</feature>
<name>B9S744_RICCO</name>
<keyword evidence="2" id="KW-0520">NAD</keyword>
<dbReference type="Gene3D" id="3.40.50.10140">
    <property type="entry name" value="Toll/interleukin-1 receptor homology (TIR) domain"/>
    <property type="match status" value="1"/>
</dbReference>
<feature type="region of interest" description="Disordered" evidence="4">
    <location>
        <begin position="400"/>
        <end position="444"/>
    </location>
</feature>
<keyword evidence="3" id="KW-0175">Coiled coil</keyword>
<dbReference type="GO" id="GO:0007165">
    <property type="term" value="P:signal transduction"/>
    <property type="evidence" value="ECO:0000318"/>
    <property type="project" value="GO_Central"/>
</dbReference>
<gene>
    <name evidence="6" type="ORF">RCOM_1333460</name>
</gene>
<dbReference type="PROSITE" id="PS50104">
    <property type="entry name" value="TIR"/>
    <property type="match status" value="1"/>
</dbReference>
<dbReference type="GO" id="GO:0005634">
    <property type="term" value="C:nucleus"/>
    <property type="evidence" value="ECO:0000318"/>
    <property type="project" value="GO_Central"/>
</dbReference>
<feature type="compositionally biased region" description="Polar residues" evidence="4">
    <location>
        <begin position="404"/>
        <end position="424"/>
    </location>
</feature>
<evidence type="ECO:0000256" key="1">
    <source>
        <dbReference type="ARBA" id="ARBA00022737"/>
    </source>
</evidence>
<dbReference type="Pfam" id="PF01582">
    <property type="entry name" value="TIR"/>
    <property type="match status" value="1"/>
</dbReference>
<keyword evidence="7" id="KW-1185">Reference proteome</keyword>
<evidence type="ECO:0000256" key="3">
    <source>
        <dbReference type="SAM" id="Coils"/>
    </source>
</evidence>
<dbReference type="InterPro" id="IPR044974">
    <property type="entry name" value="Disease_R_plants"/>
</dbReference>
<dbReference type="AlphaFoldDB" id="B9S744"/>
<dbReference type="SUPFAM" id="SSF52200">
    <property type="entry name" value="Toll/Interleukin receptor TIR domain"/>
    <property type="match status" value="1"/>
</dbReference>
<evidence type="ECO:0000256" key="4">
    <source>
        <dbReference type="SAM" id="MobiDB-lite"/>
    </source>
</evidence>
<evidence type="ECO:0000259" key="5">
    <source>
        <dbReference type="PROSITE" id="PS50104"/>
    </source>
</evidence>
<feature type="compositionally biased region" description="Pro residues" evidence="4">
    <location>
        <begin position="13"/>
        <end position="27"/>
    </location>
</feature>